<dbReference type="Proteomes" id="UP000239649">
    <property type="component" value="Unassembled WGS sequence"/>
</dbReference>
<sequence>MGASGAAARKPAAAAPPADRLGLPPGSRPLELTLCRNWLDYGGCHEYRCTCCHSEEEQSQRERAWVARQEARKRDAGRAAAVQQAAAASRLEEEQEALAQIASMESLYAPAPRAAAAPAARPSARPAPPPGGAPRLTERSLALLRNAKRSFCLGFLMEMGFSAAQAGAASDAAGADVARAAALLMDGGRCSGVILIDVSTEAEELAAAAATLGYDARAVEAQLELAGGSWEGAVAAMQAPGGSALPEDLASLAPSEPDTPSLHRAPAWAADASSTLSAPSPYATSPRAASLAPAHDMPAAPGVYSLADFSDSPGLDGMLGPAAATASQEAAPAWNAGLFAHGDGTPSGGAAGFDVGAAAAQPPRPAGPATAARVGSPLPAPLPLLVGGRSSAEPAAESFDDGFAAGLAAALRLQQEQMAKQWSQQGASAAQPWAQPAPAAAAASAAALPAAAPLPSQPAARDDEVEELMAMLGIA</sequence>
<reference evidence="2 3" key="1">
    <citation type="journal article" date="2018" name="Plant J.">
        <title>Genome sequences of Chlorella sorokiniana UTEX 1602 and Micractinium conductrix SAG 241.80: implications to maltose excretion by a green alga.</title>
        <authorList>
            <person name="Arriola M.B."/>
            <person name="Velmurugan N."/>
            <person name="Zhang Y."/>
            <person name="Plunkett M.H."/>
            <person name="Hondzo H."/>
            <person name="Barney B.M."/>
        </authorList>
    </citation>
    <scope>NUCLEOTIDE SEQUENCE [LARGE SCALE GENOMIC DNA]</scope>
    <source>
        <strain evidence="2 3">SAG 241.80</strain>
    </source>
</reference>
<dbReference type="EMBL" id="LHPF02000006">
    <property type="protein sequence ID" value="PSC73628.1"/>
    <property type="molecule type" value="Genomic_DNA"/>
</dbReference>
<accession>A0A2P6VHS6</accession>
<proteinExistence type="predicted"/>
<feature type="compositionally biased region" description="Low complexity" evidence="1">
    <location>
        <begin position="115"/>
        <end position="124"/>
    </location>
</feature>
<dbReference type="OrthoDB" id="10676251at2759"/>
<organism evidence="2 3">
    <name type="scientific">Micractinium conductrix</name>
    <dbReference type="NCBI Taxonomy" id="554055"/>
    <lineage>
        <taxon>Eukaryota</taxon>
        <taxon>Viridiplantae</taxon>
        <taxon>Chlorophyta</taxon>
        <taxon>core chlorophytes</taxon>
        <taxon>Trebouxiophyceae</taxon>
        <taxon>Chlorellales</taxon>
        <taxon>Chlorellaceae</taxon>
        <taxon>Chlorella clade</taxon>
        <taxon>Micractinium</taxon>
    </lineage>
</organism>
<evidence type="ECO:0000256" key="1">
    <source>
        <dbReference type="SAM" id="MobiDB-lite"/>
    </source>
</evidence>
<comment type="caution">
    <text evidence="2">The sequence shown here is derived from an EMBL/GenBank/DDBJ whole genome shotgun (WGS) entry which is preliminary data.</text>
</comment>
<dbReference type="STRING" id="554055.A0A2P6VHS6"/>
<evidence type="ECO:0000313" key="2">
    <source>
        <dbReference type="EMBL" id="PSC73628.1"/>
    </source>
</evidence>
<keyword evidence="3" id="KW-1185">Reference proteome</keyword>
<feature type="region of interest" description="Disordered" evidence="1">
    <location>
        <begin position="1"/>
        <end position="25"/>
    </location>
</feature>
<name>A0A2P6VHS6_9CHLO</name>
<evidence type="ECO:0000313" key="3">
    <source>
        <dbReference type="Proteomes" id="UP000239649"/>
    </source>
</evidence>
<dbReference type="AlphaFoldDB" id="A0A2P6VHS6"/>
<gene>
    <name evidence="2" type="ORF">C2E20_3090</name>
</gene>
<protein>
    <submittedName>
        <fullName evidence="2">Uncharacterized protein</fullName>
    </submittedName>
</protein>
<feature type="region of interest" description="Disordered" evidence="1">
    <location>
        <begin position="115"/>
        <end position="136"/>
    </location>
</feature>